<proteinExistence type="predicted"/>
<dbReference type="EMBL" id="JAMKPW020000042">
    <property type="protein sequence ID" value="KAK8195985.1"/>
    <property type="molecule type" value="Genomic_DNA"/>
</dbReference>
<name>A0ACC3S561_9PEZI</name>
<gene>
    <name evidence="1" type="ORF">M8818_007136</name>
</gene>
<protein>
    <submittedName>
        <fullName evidence="1">Uncharacterized protein</fullName>
    </submittedName>
</protein>
<evidence type="ECO:0000313" key="1">
    <source>
        <dbReference type="EMBL" id="KAK8195985.1"/>
    </source>
</evidence>
<keyword evidence="2" id="KW-1185">Reference proteome</keyword>
<dbReference type="Proteomes" id="UP001320706">
    <property type="component" value="Unassembled WGS sequence"/>
</dbReference>
<accession>A0ACC3S561</accession>
<reference evidence="1" key="1">
    <citation type="submission" date="2024-02" db="EMBL/GenBank/DDBJ databases">
        <title>Metagenome Assembled Genome of Zalaria obscura JY119.</title>
        <authorList>
            <person name="Vighnesh L."/>
            <person name="Jagadeeshwari U."/>
            <person name="Venkata Ramana C."/>
            <person name="Sasikala C."/>
        </authorList>
    </citation>
    <scope>NUCLEOTIDE SEQUENCE</scope>
    <source>
        <strain evidence="1">JY119</strain>
    </source>
</reference>
<sequence>MNGTTNGHFPHVPAAGVWAPAGIYRCSLPNTSNKTTNTVSKSLSSTKKPTHSTSKTNPNGTNTFPPPD</sequence>
<organism evidence="1 2">
    <name type="scientific">Zalaria obscura</name>
    <dbReference type="NCBI Taxonomy" id="2024903"/>
    <lineage>
        <taxon>Eukaryota</taxon>
        <taxon>Fungi</taxon>
        <taxon>Dikarya</taxon>
        <taxon>Ascomycota</taxon>
        <taxon>Pezizomycotina</taxon>
        <taxon>Dothideomycetes</taxon>
        <taxon>Dothideomycetidae</taxon>
        <taxon>Dothideales</taxon>
        <taxon>Zalariaceae</taxon>
        <taxon>Zalaria</taxon>
    </lineage>
</organism>
<comment type="caution">
    <text evidence="1">The sequence shown here is derived from an EMBL/GenBank/DDBJ whole genome shotgun (WGS) entry which is preliminary data.</text>
</comment>
<evidence type="ECO:0000313" key="2">
    <source>
        <dbReference type="Proteomes" id="UP001320706"/>
    </source>
</evidence>